<dbReference type="EMBL" id="CAJPDR010000001">
    <property type="protein sequence ID" value="CAF9902804.1"/>
    <property type="molecule type" value="Genomic_DNA"/>
</dbReference>
<feature type="compositionally biased region" description="Acidic residues" evidence="1">
    <location>
        <begin position="43"/>
        <end position="56"/>
    </location>
</feature>
<dbReference type="AlphaFoldDB" id="A0A8H3ECP1"/>
<reference evidence="2" key="1">
    <citation type="submission" date="2021-03" db="EMBL/GenBank/DDBJ databases">
        <authorList>
            <person name="Tagirdzhanova G."/>
        </authorList>
    </citation>
    <scope>NUCLEOTIDE SEQUENCE</scope>
</reference>
<gene>
    <name evidence="2" type="ORF">ALECFALPRED_000027</name>
</gene>
<dbReference type="Gene3D" id="1.25.40.10">
    <property type="entry name" value="Tetratricopeptide repeat domain"/>
    <property type="match status" value="1"/>
</dbReference>
<accession>A0A8H3ECP1</accession>
<keyword evidence="3" id="KW-1185">Reference proteome</keyword>
<dbReference type="Pfam" id="PF13424">
    <property type="entry name" value="TPR_12"/>
    <property type="match status" value="1"/>
</dbReference>
<sequence>MPHIMEILKADQLQPSNSTMPLSEILSNLKLWNDGHLFGDAWNEEMGTDDKDEDDHTENGDSAEGIDVAENENDEDTKALNHASELLCYASRRLLEISIPAEAKIYATKSLQISTQVGLEGSGAMSDSIASLANILEYKGGLNDAEQLRRIHLRLSEAKYGKYDVRSLRSLRRLYLLITIKSKEQEACRARDLLLKRLQKYLLLNSGKEDPIMLLNAGNGQIFYGNLAEAESYFALSLQRFQAIHSDRGYMALDGLADTYRRQSKFEEAERTQRQTLEAAIRFKGPKSLLAILYRISLSKVLVALRKNEEAKIEASISLNLTQEIHGPTSKKYLLALDKYRNLVQTEPSAYESGK</sequence>
<proteinExistence type="predicted"/>
<dbReference type="SUPFAM" id="SSF48452">
    <property type="entry name" value="TPR-like"/>
    <property type="match status" value="1"/>
</dbReference>
<evidence type="ECO:0000313" key="3">
    <source>
        <dbReference type="Proteomes" id="UP000664203"/>
    </source>
</evidence>
<feature type="region of interest" description="Disordered" evidence="1">
    <location>
        <begin position="43"/>
        <end position="73"/>
    </location>
</feature>
<evidence type="ECO:0000313" key="2">
    <source>
        <dbReference type="EMBL" id="CAF9902804.1"/>
    </source>
</evidence>
<organism evidence="2 3">
    <name type="scientific">Alectoria fallacina</name>
    <dbReference type="NCBI Taxonomy" id="1903189"/>
    <lineage>
        <taxon>Eukaryota</taxon>
        <taxon>Fungi</taxon>
        <taxon>Dikarya</taxon>
        <taxon>Ascomycota</taxon>
        <taxon>Pezizomycotina</taxon>
        <taxon>Lecanoromycetes</taxon>
        <taxon>OSLEUM clade</taxon>
        <taxon>Lecanoromycetidae</taxon>
        <taxon>Lecanorales</taxon>
        <taxon>Lecanorineae</taxon>
        <taxon>Parmeliaceae</taxon>
        <taxon>Alectoria</taxon>
    </lineage>
</organism>
<name>A0A8H3ECP1_9LECA</name>
<dbReference type="Proteomes" id="UP000664203">
    <property type="component" value="Unassembled WGS sequence"/>
</dbReference>
<evidence type="ECO:0000256" key="1">
    <source>
        <dbReference type="SAM" id="MobiDB-lite"/>
    </source>
</evidence>
<dbReference type="InterPro" id="IPR011990">
    <property type="entry name" value="TPR-like_helical_dom_sf"/>
</dbReference>
<protein>
    <submittedName>
        <fullName evidence="2">Uncharacterized protein</fullName>
    </submittedName>
</protein>
<comment type="caution">
    <text evidence="2">The sequence shown here is derived from an EMBL/GenBank/DDBJ whole genome shotgun (WGS) entry which is preliminary data.</text>
</comment>